<evidence type="ECO:0000313" key="4">
    <source>
        <dbReference type="Proteomes" id="UP001303222"/>
    </source>
</evidence>
<feature type="binding site" evidence="1">
    <location>
        <position position="78"/>
    </location>
    <ligand>
        <name>ATP</name>
        <dbReference type="ChEBI" id="CHEBI:30616"/>
    </ligand>
</feature>
<dbReference type="PROSITE" id="PS00107">
    <property type="entry name" value="PROTEIN_KINASE_ATP"/>
    <property type="match status" value="1"/>
</dbReference>
<evidence type="ECO:0000313" key="3">
    <source>
        <dbReference type="EMBL" id="KAK3956844.1"/>
    </source>
</evidence>
<comment type="caution">
    <text evidence="3">The sequence shown here is derived from an EMBL/GenBank/DDBJ whole genome shotgun (WGS) entry which is preliminary data.</text>
</comment>
<gene>
    <name evidence="3" type="ORF">QBC32DRAFT_309644</name>
</gene>
<evidence type="ECO:0000256" key="1">
    <source>
        <dbReference type="PROSITE-ProRule" id="PRU10141"/>
    </source>
</evidence>
<dbReference type="EMBL" id="MU859062">
    <property type="protein sequence ID" value="KAK3956844.1"/>
    <property type="molecule type" value="Genomic_DNA"/>
</dbReference>
<name>A0AAN6P329_9PEZI</name>
<dbReference type="GO" id="GO:0005524">
    <property type="term" value="F:ATP binding"/>
    <property type="evidence" value="ECO:0007669"/>
    <property type="project" value="UniProtKB-UniRule"/>
</dbReference>
<feature type="compositionally biased region" description="Basic residues" evidence="2">
    <location>
        <begin position="78"/>
        <end position="91"/>
    </location>
</feature>
<dbReference type="SUPFAM" id="SSF56112">
    <property type="entry name" value="Protein kinase-like (PK-like)"/>
    <property type="match status" value="1"/>
</dbReference>
<reference evidence="3" key="1">
    <citation type="journal article" date="2023" name="Mol. Phylogenet. Evol.">
        <title>Genome-scale phylogeny and comparative genomics of the fungal order Sordariales.</title>
        <authorList>
            <person name="Hensen N."/>
            <person name="Bonometti L."/>
            <person name="Westerberg I."/>
            <person name="Brannstrom I.O."/>
            <person name="Guillou S."/>
            <person name="Cros-Aarteil S."/>
            <person name="Calhoun S."/>
            <person name="Haridas S."/>
            <person name="Kuo A."/>
            <person name="Mondo S."/>
            <person name="Pangilinan J."/>
            <person name="Riley R."/>
            <person name="LaButti K."/>
            <person name="Andreopoulos B."/>
            <person name="Lipzen A."/>
            <person name="Chen C."/>
            <person name="Yan M."/>
            <person name="Daum C."/>
            <person name="Ng V."/>
            <person name="Clum A."/>
            <person name="Steindorff A."/>
            <person name="Ohm R.A."/>
            <person name="Martin F."/>
            <person name="Silar P."/>
            <person name="Natvig D.O."/>
            <person name="Lalanne C."/>
            <person name="Gautier V."/>
            <person name="Ament-Velasquez S.L."/>
            <person name="Kruys A."/>
            <person name="Hutchinson M.I."/>
            <person name="Powell A.J."/>
            <person name="Barry K."/>
            <person name="Miller A.N."/>
            <person name="Grigoriev I.V."/>
            <person name="Debuchy R."/>
            <person name="Gladieux P."/>
            <person name="Hiltunen Thoren M."/>
            <person name="Johannesson H."/>
        </authorList>
    </citation>
    <scope>NUCLEOTIDE SEQUENCE</scope>
    <source>
        <strain evidence="3">CBS 626.80</strain>
    </source>
</reference>
<keyword evidence="1" id="KW-0547">Nucleotide-binding</keyword>
<dbReference type="Gene3D" id="3.30.200.20">
    <property type="entry name" value="Phosphorylase Kinase, domain 1"/>
    <property type="match status" value="1"/>
</dbReference>
<reference evidence="3" key="2">
    <citation type="submission" date="2023-06" db="EMBL/GenBank/DDBJ databases">
        <authorList>
            <consortium name="Lawrence Berkeley National Laboratory"/>
            <person name="Mondo S.J."/>
            <person name="Hensen N."/>
            <person name="Bonometti L."/>
            <person name="Westerberg I."/>
            <person name="Brannstrom I.O."/>
            <person name="Guillou S."/>
            <person name="Cros-Aarteil S."/>
            <person name="Calhoun S."/>
            <person name="Haridas S."/>
            <person name="Kuo A."/>
            <person name="Pangilinan J."/>
            <person name="Riley R."/>
            <person name="Labutti K."/>
            <person name="Andreopoulos B."/>
            <person name="Lipzen A."/>
            <person name="Chen C."/>
            <person name="Yanf M."/>
            <person name="Daum C."/>
            <person name="Ng V."/>
            <person name="Clum A."/>
            <person name="Steindorff A."/>
            <person name="Ohm R."/>
            <person name="Martin F."/>
            <person name="Silar P."/>
            <person name="Natvig D."/>
            <person name="Lalanne C."/>
            <person name="Gautier V."/>
            <person name="Ament-Velasquez S.L."/>
            <person name="Kruys A."/>
            <person name="Hutchinson M.I."/>
            <person name="Powell A.J."/>
            <person name="Barry K."/>
            <person name="Miller A.N."/>
            <person name="Grigoriev I.V."/>
            <person name="Debuchy R."/>
            <person name="Gladieux P."/>
            <person name="Thoren M.H."/>
            <person name="Johannesson H."/>
        </authorList>
    </citation>
    <scope>NUCLEOTIDE SEQUENCE</scope>
    <source>
        <strain evidence="3">CBS 626.80</strain>
    </source>
</reference>
<evidence type="ECO:0000256" key="2">
    <source>
        <dbReference type="SAM" id="MobiDB-lite"/>
    </source>
</evidence>
<dbReference type="InterPro" id="IPR011009">
    <property type="entry name" value="Kinase-like_dom_sf"/>
</dbReference>
<organism evidence="3 4">
    <name type="scientific">Pseudoneurospora amorphoporcata</name>
    <dbReference type="NCBI Taxonomy" id="241081"/>
    <lineage>
        <taxon>Eukaryota</taxon>
        <taxon>Fungi</taxon>
        <taxon>Dikarya</taxon>
        <taxon>Ascomycota</taxon>
        <taxon>Pezizomycotina</taxon>
        <taxon>Sordariomycetes</taxon>
        <taxon>Sordariomycetidae</taxon>
        <taxon>Sordariales</taxon>
        <taxon>Sordariaceae</taxon>
        <taxon>Pseudoneurospora</taxon>
    </lineage>
</organism>
<dbReference type="Proteomes" id="UP001303222">
    <property type="component" value="Unassembled WGS sequence"/>
</dbReference>
<keyword evidence="4" id="KW-1185">Reference proteome</keyword>
<feature type="compositionally biased region" description="Basic and acidic residues" evidence="2">
    <location>
        <begin position="92"/>
        <end position="111"/>
    </location>
</feature>
<dbReference type="AlphaFoldDB" id="A0AAN6P329"/>
<keyword evidence="1" id="KW-0067">ATP-binding</keyword>
<dbReference type="InterPro" id="IPR017441">
    <property type="entry name" value="Protein_kinase_ATP_BS"/>
</dbReference>
<accession>A0AAN6P329</accession>
<evidence type="ECO:0008006" key="5">
    <source>
        <dbReference type="Google" id="ProtNLM"/>
    </source>
</evidence>
<proteinExistence type="predicted"/>
<protein>
    <recommendedName>
        <fullName evidence="5">Protein kinase domain-containing protein</fullName>
    </recommendedName>
</protein>
<feature type="region of interest" description="Disordered" evidence="2">
    <location>
        <begin position="78"/>
        <end position="118"/>
    </location>
</feature>
<sequence>MEEALQAGPLRDGKIGITGPLYSNNNSNNYWIRKKEGEKPFECWPHEQRLGSGAFGEVWCVVCKEGAANYGQVRAVKKISKKQEKARKKKEERRLRKVKEASDAKELEEKRRRGARGR</sequence>